<dbReference type="Gene3D" id="3.40.630.10">
    <property type="entry name" value="Zn peptidases"/>
    <property type="match status" value="1"/>
</dbReference>
<name>A0A8J2Z5T6_9GAMM</name>
<dbReference type="Proteomes" id="UP000636949">
    <property type="component" value="Unassembled WGS sequence"/>
</dbReference>
<evidence type="ECO:0000313" key="7">
    <source>
        <dbReference type="Proteomes" id="UP000636949"/>
    </source>
</evidence>
<evidence type="ECO:0000313" key="6">
    <source>
        <dbReference type="EMBL" id="GGG02827.1"/>
    </source>
</evidence>
<dbReference type="PANTHER" id="PTHR37326">
    <property type="entry name" value="BLL3975 PROTEIN"/>
    <property type="match status" value="1"/>
</dbReference>
<dbReference type="InterPro" id="IPR053138">
    <property type="entry name" value="N-alpha-Ac-DABA_deacetylase"/>
</dbReference>
<evidence type="ECO:0000256" key="1">
    <source>
        <dbReference type="ARBA" id="ARBA00001947"/>
    </source>
</evidence>
<dbReference type="GO" id="GO:0016811">
    <property type="term" value="F:hydrolase activity, acting on carbon-nitrogen (but not peptide) bonds, in linear amides"/>
    <property type="evidence" value="ECO:0007669"/>
    <property type="project" value="InterPro"/>
</dbReference>
<dbReference type="PANTHER" id="PTHR37326:SF2">
    <property type="entry name" value="SUCCINYLGLUTAMATE DESUCCINYLASE_ASPARTOACYLASE FAMILY PROTEIN"/>
    <property type="match status" value="1"/>
</dbReference>
<evidence type="ECO:0000259" key="5">
    <source>
        <dbReference type="Pfam" id="PF24827"/>
    </source>
</evidence>
<evidence type="ECO:0000256" key="4">
    <source>
        <dbReference type="ARBA" id="ARBA00022833"/>
    </source>
</evidence>
<keyword evidence="3" id="KW-0378">Hydrolase</keyword>
<dbReference type="Pfam" id="PF24827">
    <property type="entry name" value="AstE_AspA_cat"/>
    <property type="match status" value="1"/>
</dbReference>
<dbReference type="GO" id="GO:0016788">
    <property type="term" value="F:hydrolase activity, acting on ester bonds"/>
    <property type="evidence" value="ECO:0007669"/>
    <property type="project" value="InterPro"/>
</dbReference>
<dbReference type="OrthoDB" id="9782876at2"/>
<proteinExistence type="predicted"/>
<dbReference type="GO" id="GO:0046872">
    <property type="term" value="F:metal ion binding"/>
    <property type="evidence" value="ECO:0007669"/>
    <property type="project" value="UniProtKB-KW"/>
</dbReference>
<evidence type="ECO:0000256" key="3">
    <source>
        <dbReference type="ARBA" id="ARBA00022801"/>
    </source>
</evidence>
<dbReference type="RefSeq" id="WP_117003403.1">
    <property type="nucleotide sequence ID" value="NZ_BMJS01000026.1"/>
</dbReference>
<accession>A0A8J2Z5T6</accession>
<protein>
    <recommendedName>
        <fullName evidence="5">Succinylglutamate desuccinylase/Aspartoacylase catalytic domain-containing protein</fullName>
    </recommendedName>
</protein>
<sequence>MKNSSFKICDASVHPGEKATLALPLPEQYSCSPMYMPIKVINGKQSGRKLLVFAMVDGNEFNGLEIANQLYDDISADELQGTLIAIPVLNVYGLSHFPKPTPSGVRLSACFPGDEHGSFGERIAHIFTKEILTQIDCCIELNTGSLNHEILPQVYCSFDNVEAKKLAKAFQAPVITEVETKQSGIRVTAESLNIPLLVYEAGEAQRFDQTAIQVGLDGIKNVMCKLGMLSGEIDDSVTPVFSKDDDWLISSSSGVLHSEVALGESIKKGDKIGRLTDPFSNENATVIKSDLDGVIVGINRSPLIQEGVSIFKVASFIDNQKAEEILEEWEENKPEVDE</sequence>
<evidence type="ECO:0000256" key="2">
    <source>
        <dbReference type="ARBA" id="ARBA00022723"/>
    </source>
</evidence>
<dbReference type="SUPFAM" id="SSF53187">
    <property type="entry name" value="Zn-dependent exopeptidases"/>
    <property type="match status" value="1"/>
</dbReference>
<keyword evidence="7" id="KW-1185">Reference proteome</keyword>
<gene>
    <name evidence="6" type="ORF">GCM10010995_20320</name>
</gene>
<keyword evidence="2" id="KW-0479">Metal-binding</keyword>
<keyword evidence="4" id="KW-0862">Zinc</keyword>
<dbReference type="InterPro" id="IPR043795">
    <property type="entry name" value="N-alpha-Ac-DABA-like"/>
</dbReference>
<reference evidence="6" key="2">
    <citation type="submission" date="2020-09" db="EMBL/GenBank/DDBJ databases">
        <authorList>
            <person name="Sun Q."/>
            <person name="Zhou Y."/>
        </authorList>
    </citation>
    <scope>NUCLEOTIDE SEQUENCE</scope>
    <source>
        <strain evidence="6">CGMCC 1.15758</strain>
    </source>
</reference>
<comment type="caution">
    <text evidence="6">The sequence shown here is derived from an EMBL/GenBank/DDBJ whole genome shotgun (WGS) entry which is preliminary data.</text>
</comment>
<dbReference type="AlphaFoldDB" id="A0A8J2Z5T6"/>
<dbReference type="EMBL" id="BMJS01000026">
    <property type="protein sequence ID" value="GGG02827.1"/>
    <property type="molecule type" value="Genomic_DNA"/>
</dbReference>
<organism evidence="6 7">
    <name type="scientific">Cysteiniphilum litorale</name>
    <dbReference type="NCBI Taxonomy" id="2056700"/>
    <lineage>
        <taxon>Bacteria</taxon>
        <taxon>Pseudomonadati</taxon>
        <taxon>Pseudomonadota</taxon>
        <taxon>Gammaproteobacteria</taxon>
        <taxon>Thiotrichales</taxon>
        <taxon>Fastidiosibacteraceae</taxon>
        <taxon>Cysteiniphilum</taxon>
    </lineage>
</organism>
<dbReference type="InterPro" id="IPR055438">
    <property type="entry name" value="AstE_AspA_cat"/>
</dbReference>
<feature type="domain" description="Succinylglutamate desuccinylase/Aspartoacylase catalytic" evidence="5">
    <location>
        <begin position="47"/>
        <end position="223"/>
    </location>
</feature>
<dbReference type="PIRSF" id="PIRSF039012">
    <property type="entry name" value="ASP"/>
    <property type="match status" value="1"/>
</dbReference>
<dbReference type="CDD" id="cd06251">
    <property type="entry name" value="M14_ASTE_ASPA-like"/>
    <property type="match status" value="1"/>
</dbReference>
<comment type="cofactor">
    <cofactor evidence="1">
        <name>Zn(2+)</name>
        <dbReference type="ChEBI" id="CHEBI:29105"/>
    </cofactor>
</comment>
<reference evidence="6" key="1">
    <citation type="journal article" date="2014" name="Int. J. Syst. Evol. Microbiol.">
        <title>Complete genome sequence of Corynebacterium casei LMG S-19264T (=DSM 44701T), isolated from a smear-ripened cheese.</title>
        <authorList>
            <consortium name="US DOE Joint Genome Institute (JGI-PGF)"/>
            <person name="Walter F."/>
            <person name="Albersmeier A."/>
            <person name="Kalinowski J."/>
            <person name="Ruckert C."/>
        </authorList>
    </citation>
    <scope>NUCLEOTIDE SEQUENCE</scope>
    <source>
        <strain evidence="6">CGMCC 1.15758</strain>
    </source>
</reference>